<gene>
    <name evidence="3" type="ORF">F1193_05395</name>
</gene>
<protein>
    <recommendedName>
        <fullName evidence="5">Thioesterase domain-containing protein</fullName>
    </recommendedName>
</protein>
<feature type="signal peptide" evidence="2">
    <location>
        <begin position="1"/>
        <end position="24"/>
    </location>
</feature>
<keyword evidence="4" id="KW-1185">Reference proteome</keyword>
<evidence type="ECO:0000313" key="3">
    <source>
        <dbReference type="EMBL" id="KAA5602339.1"/>
    </source>
</evidence>
<name>A0A5M6I365_9HYPH</name>
<organism evidence="3 4">
    <name type="scientific">Blastochloris sulfoviridis</name>
    <dbReference type="NCBI Taxonomy" id="50712"/>
    <lineage>
        <taxon>Bacteria</taxon>
        <taxon>Pseudomonadati</taxon>
        <taxon>Pseudomonadota</taxon>
        <taxon>Alphaproteobacteria</taxon>
        <taxon>Hyphomicrobiales</taxon>
        <taxon>Blastochloridaceae</taxon>
        <taxon>Blastochloris</taxon>
    </lineage>
</organism>
<dbReference type="AlphaFoldDB" id="A0A5M6I365"/>
<comment type="caution">
    <text evidence="3">The sequence shown here is derived from an EMBL/GenBank/DDBJ whole genome shotgun (WGS) entry which is preliminary data.</text>
</comment>
<evidence type="ECO:0000256" key="1">
    <source>
        <dbReference type="SAM" id="MobiDB-lite"/>
    </source>
</evidence>
<sequence>MLGFQRFFLAVGALACLALAPAQAAPPAQTSETRVYLLRGLANVFSLGLDDLADKLSRRGIQATVANHADADALADEIVSRRAAGWRGPVVLVGHSLGADAVYPMAARLAAAKVPVSLVVSFDPVGYQTVPRNVTKAVNYYLSGCCNAVRSGHGFKGSLTNFDLEGKSDLGHLNIEKSPQLHEEVIARIVALKAPPRKRRKPAQPAPDTVKDATKPATDVTGTAPASTTAGVPAAAPATTH</sequence>
<dbReference type="InterPro" id="IPR029058">
    <property type="entry name" value="AB_hydrolase_fold"/>
</dbReference>
<reference evidence="3 4" key="1">
    <citation type="submission" date="2019-09" db="EMBL/GenBank/DDBJ databases">
        <title>Draft Whole-Genome sequence of Blastochloris sulfoviridis DSM 729.</title>
        <authorList>
            <person name="Meyer T.E."/>
            <person name="Kyndt J.A."/>
        </authorList>
    </citation>
    <scope>NUCLEOTIDE SEQUENCE [LARGE SCALE GENOMIC DNA]</scope>
    <source>
        <strain evidence="3 4">DSM 729</strain>
    </source>
</reference>
<evidence type="ECO:0000313" key="4">
    <source>
        <dbReference type="Proteomes" id="UP000323886"/>
    </source>
</evidence>
<dbReference type="Proteomes" id="UP000323886">
    <property type="component" value="Unassembled WGS sequence"/>
</dbReference>
<dbReference type="OrthoDB" id="5293296at2"/>
<feature type="chain" id="PRO_5024285064" description="Thioesterase domain-containing protein" evidence="2">
    <location>
        <begin position="25"/>
        <end position="241"/>
    </location>
</feature>
<feature type="compositionally biased region" description="Low complexity" evidence="1">
    <location>
        <begin position="220"/>
        <end position="241"/>
    </location>
</feature>
<dbReference type="SUPFAM" id="SSF53474">
    <property type="entry name" value="alpha/beta-Hydrolases"/>
    <property type="match status" value="1"/>
</dbReference>
<evidence type="ECO:0008006" key="5">
    <source>
        <dbReference type="Google" id="ProtNLM"/>
    </source>
</evidence>
<accession>A0A5M6I365</accession>
<dbReference type="Gene3D" id="3.40.50.1820">
    <property type="entry name" value="alpha/beta hydrolase"/>
    <property type="match status" value="1"/>
</dbReference>
<evidence type="ECO:0000256" key="2">
    <source>
        <dbReference type="SAM" id="SignalP"/>
    </source>
</evidence>
<proteinExistence type="predicted"/>
<keyword evidence="2" id="KW-0732">Signal</keyword>
<dbReference type="RefSeq" id="WP_150096662.1">
    <property type="nucleotide sequence ID" value="NZ_VWPL01000007.1"/>
</dbReference>
<dbReference type="EMBL" id="VWPL01000007">
    <property type="protein sequence ID" value="KAA5602339.1"/>
    <property type="molecule type" value="Genomic_DNA"/>
</dbReference>
<feature type="region of interest" description="Disordered" evidence="1">
    <location>
        <begin position="192"/>
        <end position="241"/>
    </location>
</feature>